<evidence type="ECO:0000256" key="4">
    <source>
        <dbReference type="PROSITE-ProRule" id="PRU00473"/>
    </source>
</evidence>
<evidence type="ECO:0000313" key="8">
    <source>
        <dbReference type="Proteomes" id="UP001597327"/>
    </source>
</evidence>
<keyword evidence="2 4" id="KW-0472">Membrane</keyword>
<dbReference type="PRINTS" id="PR01021">
    <property type="entry name" value="OMPADOMAIN"/>
</dbReference>
<dbReference type="InterPro" id="IPR036737">
    <property type="entry name" value="OmpA-like_sf"/>
</dbReference>
<accession>A0ABW4JW95</accession>
<dbReference type="RefSeq" id="WP_149892880.1">
    <property type="nucleotide sequence ID" value="NZ_JBHUFA010000004.1"/>
</dbReference>
<dbReference type="InterPro" id="IPR006665">
    <property type="entry name" value="OmpA-like"/>
</dbReference>
<sequence length="214" mass="23150">MTSNRPGSQTVRFVTVAAFAASLLVAPAALGQSATQPLSSDAIIQQLKPKLNKPLTRGLKPSPPAPTLPEAERAYLGKLPTRGLKVEMKQQVAKIIDTYDLPHINIEIQFAYNSAEITPASLPDLNALGQALLDRNLGQSRMLLNGHTDAAGSRDYNMDLSERRADAVRGYLVSTFGISPDRLIAVGFGEERLKNPVQPEAAENRRVEIVNLDG</sequence>
<dbReference type="PANTHER" id="PTHR30329">
    <property type="entry name" value="STATOR ELEMENT OF FLAGELLAR MOTOR COMPLEX"/>
    <property type="match status" value="1"/>
</dbReference>
<comment type="caution">
    <text evidence="7">The sequence shown here is derived from an EMBL/GenBank/DDBJ whole genome shotgun (WGS) entry which is preliminary data.</text>
</comment>
<protein>
    <submittedName>
        <fullName evidence="7">OmpA family protein</fullName>
    </submittedName>
</protein>
<dbReference type="CDD" id="cd07185">
    <property type="entry name" value="OmpA_C-like"/>
    <property type="match status" value="1"/>
</dbReference>
<dbReference type="Gene3D" id="3.30.1330.60">
    <property type="entry name" value="OmpA-like domain"/>
    <property type="match status" value="1"/>
</dbReference>
<evidence type="ECO:0000256" key="1">
    <source>
        <dbReference type="ARBA" id="ARBA00004442"/>
    </source>
</evidence>
<keyword evidence="8" id="KW-1185">Reference proteome</keyword>
<evidence type="ECO:0000256" key="5">
    <source>
        <dbReference type="SAM" id="SignalP"/>
    </source>
</evidence>
<dbReference type="Pfam" id="PF00691">
    <property type="entry name" value="OmpA"/>
    <property type="match status" value="1"/>
</dbReference>
<evidence type="ECO:0000256" key="2">
    <source>
        <dbReference type="ARBA" id="ARBA00023136"/>
    </source>
</evidence>
<dbReference type="EMBL" id="JBHUFA010000004">
    <property type="protein sequence ID" value="MFD1696220.1"/>
    <property type="molecule type" value="Genomic_DNA"/>
</dbReference>
<proteinExistence type="predicted"/>
<dbReference type="SUPFAM" id="SSF103088">
    <property type="entry name" value="OmpA-like"/>
    <property type="match status" value="1"/>
</dbReference>
<feature type="chain" id="PRO_5046479740" evidence="5">
    <location>
        <begin position="32"/>
        <end position="214"/>
    </location>
</feature>
<keyword evidence="3" id="KW-0998">Cell outer membrane</keyword>
<dbReference type="InterPro" id="IPR050330">
    <property type="entry name" value="Bact_OuterMem_StrucFunc"/>
</dbReference>
<dbReference type="PROSITE" id="PS01068">
    <property type="entry name" value="OMPA_1"/>
    <property type="match status" value="1"/>
</dbReference>
<dbReference type="PANTHER" id="PTHR30329:SF21">
    <property type="entry name" value="LIPOPROTEIN YIAD-RELATED"/>
    <property type="match status" value="1"/>
</dbReference>
<organism evidence="7 8">
    <name type="scientific">Roseibium aestuarii</name>
    <dbReference type="NCBI Taxonomy" id="2600299"/>
    <lineage>
        <taxon>Bacteria</taxon>
        <taxon>Pseudomonadati</taxon>
        <taxon>Pseudomonadota</taxon>
        <taxon>Alphaproteobacteria</taxon>
        <taxon>Hyphomicrobiales</taxon>
        <taxon>Stappiaceae</taxon>
        <taxon>Roseibium</taxon>
    </lineage>
</organism>
<dbReference type="InterPro" id="IPR006664">
    <property type="entry name" value="OMP_bac"/>
</dbReference>
<evidence type="ECO:0000313" key="7">
    <source>
        <dbReference type="EMBL" id="MFD1696220.1"/>
    </source>
</evidence>
<dbReference type="InterPro" id="IPR006690">
    <property type="entry name" value="OMPA-like_CS"/>
</dbReference>
<evidence type="ECO:0000259" key="6">
    <source>
        <dbReference type="PROSITE" id="PS51123"/>
    </source>
</evidence>
<feature type="domain" description="OmpA-like" evidence="6">
    <location>
        <begin position="97"/>
        <end position="214"/>
    </location>
</feature>
<evidence type="ECO:0000256" key="3">
    <source>
        <dbReference type="ARBA" id="ARBA00023237"/>
    </source>
</evidence>
<comment type="subcellular location">
    <subcellularLocation>
        <location evidence="1">Cell outer membrane</location>
    </subcellularLocation>
</comment>
<name>A0ABW4JW95_9HYPH</name>
<dbReference type="Proteomes" id="UP001597327">
    <property type="component" value="Unassembled WGS sequence"/>
</dbReference>
<gene>
    <name evidence="7" type="ORF">ACFSC7_11890</name>
</gene>
<reference evidence="8" key="1">
    <citation type="journal article" date="2019" name="Int. J. Syst. Evol. Microbiol.">
        <title>The Global Catalogue of Microorganisms (GCM) 10K type strain sequencing project: providing services to taxonomists for standard genome sequencing and annotation.</title>
        <authorList>
            <consortium name="The Broad Institute Genomics Platform"/>
            <consortium name="The Broad Institute Genome Sequencing Center for Infectious Disease"/>
            <person name="Wu L."/>
            <person name="Ma J."/>
        </authorList>
    </citation>
    <scope>NUCLEOTIDE SEQUENCE [LARGE SCALE GENOMIC DNA]</scope>
    <source>
        <strain evidence="8">JCM 3369</strain>
    </source>
</reference>
<keyword evidence="5" id="KW-0732">Signal</keyword>
<feature type="signal peptide" evidence="5">
    <location>
        <begin position="1"/>
        <end position="31"/>
    </location>
</feature>
<dbReference type="PROSITE" id="PS51123">
    <property type="entry name" value="OMPA_2"/>
    <property type="match status" value="1"/>
</dbReference>